<feature type="DNA-binding region" description="Homeobox" evidence="6">
    <location>
        <begin position="31"/>
        <end position="90"/>
    </location>
</feature>
<keyword evidence="11" id="KW-1185">Reference proteome</keyword>
<protein>
    <submittedName>
        <fullName evidence="10">Beta-adaptin</fullName>
    </submittedName>
</protein>
<dbReference type="GO" id="GO:0030117">
    <property type="term" value="C:membrane coat"/>
    <property type="evidence" value="ECO:0007669"/>
    <property type="project" value="InterPro"/>
</dbReference>
<evidence type="ECO:0000256" key="4">
    <source>
        <dbReference type="ARBA" id="ARBA00022927"/>
    </source>
</evidence>
<dbReference type="GO" id="GO:0016192">
    <property type="term" value="P:vesicle-mediated transport"/>
    <property type="evidence" value="ECO:0007669"/>
    <property type="project" value="InterPro"/>
</dbReference>
<feature type="compositionally biased region" description="Low complexity" evidence="8">
    <location>
        <begin position="905"/>
        <end position="929"/>
    </location>
</feature>
<dbReference type="InterPro" id="IPR016024">
    <property type="entry name" value="ARM-type_fold"/>
</dbReference>
<dbReference type="Pfam" id="PF01602">
    <property type="entry name" value="Adaptin_N"/>
    <property type="match status" value="1"/>
</dbReference>
<reference evidence="10" key="1">
    <citation type="submission" date="2020-01" db="EMBL/GenBank/DDBJ databases">
        <title>Genome Sequencing of Three Apophysomyces-Like Fungal Strains Confirms a Novel Fungal Genus in the Mucoromycota with divergent Burkholderia-like Endosymbiotic Bacteria.</title>
        <authorList>
            <person name="Stajich J.E."/>
            <person name="Macias A.M."/>
            <person name="Carter-House D."/>
            <person name="Lovett B."/>
            <person name="Kasson L.R."/>
            <person name="Berry K."/>
            <person name="Grigoriev I."/>
            <person name="Chang Y."/>
            <person name="Spatafora J."/>
            <person name="Kasson M.T."/>
        </authorList>
    </citation>
    <scope>NUCLEOTIDE SEQUENCE</scope>
    <source>
        <strain evidence="10">NRRL A-21654</strain>
    </source>
</reference>
<proteinExistence type="inferred from homology"/>
<accession>A0A8H7BH37</accession>
<keyword evidence="4" id="KW-0653">Protein transport</keyword>
<evidence type="ECO:0000256" key="8">
    <source>
        <dbReference type="SAM" id="MobiDB-lite"/>
    </source>
</evidence>
<comment type="similarity">
    <text evidence="2">Belongs to the adaptor complexes large subunit family.</text>
</comment>
<comment type="subcellular location">
    <subcellularLocation>
        <location evidence="1">Endomembrane system</location>
    </subcellularLocation>
    <subcellularLocation>
        <location evidence="6 7">Nucleus</location>
    </subcellularLocation>
</comment>
<dbReference type="InterPro" id="IPR001356">
    <property type="entry name" value="HD"/>
</dbReference>
<evidence type="ECO:0000256" key="3">
    <source>
        <dbReference type="ARBA" id="ARBA00022448"/>
    </source>
</evidence>
<dbReference type="Proteomes" id="UP000605846">
    <property type="component" value="Unassembled WGS sequence"/>
</dbReference>
<feature type="domain" description="Homeobox" evidence="9">
    <location>
        <begin position="29"/>
        <end position="89"/>
    </location>
</feature>
<evidence type="ECO:0000256" key="2">
    <source>
        <dbReference type="ARBA" id="ARBA00006613"/>
    </source>
</evidence>
<evidence type="ECO:0000256" key="5">
    <source>
        <dbReference type="ARBA" id="ARBA00023136"/>
    </source>
</evidence>
<keyword evidence="6 7" id="KW-0238">DNA-binding</keyword>
<evidence type="ECO:0000259" key="9">
    <source>
        <dbReference type="PROSITE" id="PS50071"/>
    </source>
</evidence>
<keyword evidence="5" id="KW-0472">Membrane</keyword>
<feature type="region of interest" description="Disordered" evidence="8">
    <location>
        <begin position="899"/>
        <end position="941"/>
    </location>
</feature>
<dbReference type="Gene3D" id="1.10.10.60">
    <property type="entry name" value="Homeodomain-like"/>
    <property type="match status" value="1"/>
</dbReference>
<evidence type="ECO:0000256" key="6">
    <source>
        <dbReference type="PROSITE-ProRule" id="PRU00108"/>
    </source>
</evidence>
<keyword evidence="6 7" id="KW-0539">Nucleus</keyword>
<evidence type="ECO:0000256" key="7">
    <source>
        <dbReference type="RuleBase" id="RU000682"/>
    </source>
</evidence>
<dbReference type="InterPro" id="IPR026739">
    <property type="entry name" value="AP_beta"/>
</dbReference>
<dbReference type="InterPro" id="IPR009057">
    <property type="entry name" value="Homeodomain-like_sf"/>
</dbReference>
<organism evidence="10 11">
    <name type="scientific">Apophysomyces ossiformis</name>
    <dbReference type="NCBI Taxonomy" id="679940"/>
    <lineage>
        <taxon>Eukaryota</taxon>
        <taxon>Fungi</taxon>
        <taxon>Fungi incertae sedis</taxon>
        <taxon>Mucoromycota</taxon>
        <taxon>Mucoromycotina</taxon>
        <taxon>Mucoromycetes</taxon>
        <taxon>Mucorales</taxon>
        <taxon>Mucorineae</taxon>
        <taxon>Mucoraceae</taxon>
        <taxon>Apophysomyces</taxon>
    </lineage>
</organism>
<dbReference type="SMART" id="SM00389">
    <property type="entry name" value="HOX"/>
    <property type="match status" value="1"/>
</dbReference>
<evidence type="ECO:0000313" key="10">
    <source>
        <dbReference type="EMBL" id="KAF7722198.1"/>
    </source>
</evidence>
<dbReference type="OrthoDB" id="10254310at2759"/>
<dbReference type="FunFam" id="1.25.10.10:FF:000002">
    <property type="entry name" value="AP complex subunit beta"/>
    <property type="match status" value="1"/>
</dbReference>
<dbReference type="Gene3D" id="1.25.10.10">
    <property type="entry name" value="Leucine-rich Repeat Variant"/>
    <property type="match status" value="1"/>
</dbReference>
<dbReference type="EMBL" id="JABAYA010000208">
    <property type="protein sequence ID" value="KAF7722198.1"/>
    <property type="molecule type" value="Genomic_DNA"/>
</dbReference>
<evidence type="ECO:0000256" key="1">
    <source>
        <dbReference type="ARBA" id="ARBA00004308"/>
    </source>
</evidence>
<dbReference type="Pfam" id="PF00046">
    <property type="entry name" value="Homeodomain"/>
    <property type="match status" value="1"/>
</dbReference>
<dbReference type="InterPro" id="IPR002553">
    <property type="entry name" value="Clathrin/coatomer_adapt-like_N"/>
</dbReference>
<dbReference type="PANTHER" id="PTHR11134">
    <property type="entry name" value="ADAPTOR COMPLEX SUBUNIT BETA FAMILY MEMBER"/>
    <property type="match status" value="1"/>
</dbReference>
<sequence>MYGSQSQLYCSAKMETYEDDSDTSTDSWLPEIKPRRRFSTDEANTLENIYEVDSNPLPQTLQDIADQFGTERKVITTWFQNRRAKHKRKAKRERVLSSGLSQPSCLSESMTSQRLTLEPNHTFANMHTQTDNLAESHPIYGDLVCKEGKSLSAEVVPMENTNSLMYPLADDDSFSYLSPLHTQPEASTMHSFVNNIGTLYEEEKQNSENYELKAELNSEYRHVRKDAVKKVIANMTVGKDVSGLFPDVLKNMQTEDLELKKLVYLYLMNYAKTQPELVILAVNTFVKDSDDPNPLIRALAIRTMGCLRVDKIIDYLTEPLRKCLKDENPYVRKTAAVCVAKLYELNPELTVEQDFINIVKEMVSDINPMVVANAVVALSDINEASPEKDVFVVNSTILNKLLHALNECTEWGQIAILTALVDYKASNTKEAEGICDRVLPRLQHANGAVVLSAIKVLMINMRLVKDEGLIRTFCRKMAPPLVTLLSSPPEVQYIALRNINLILQKRPEVLSNEMRVFFCKYNDPPYVKLEKLEIMIRLCNDRNVDQLLSELKEYANEVDVDFVRKSVNAIGRCAIKIEEAAERCINVLLDLINTGVTYVVQEAIVVIKDIFRKYPRKYEGIIPTLCENLDALDEPEAKGSLTWIIGEYAERIDNADELINSFLENFKEENAQVQLQLLTATVKLFLKKPAENQDLVQRVLQIATNECDNADIRDRAYVYWRLLSTDPQAAKAVVLSEKPPIAGENAGLSPALLDELIYHIGTLAAVYHKPPETFIAGKRYGADNVNKAVMDHADEDDVTAPPPQIQAAIKNNDIGNLLDLDWDEPANQATSPIMADSGSSQGGSGSLSDLLSLNTTSAPATAPAAAPNAGSNNVDDIMKLFGTGVSQPVNQTAMANTFTNDLFGSSSPTQPSSQSSPSMSSPQQPTQQPAPATKDPFAGLF</sequence>
<keyword evidence="3" id="KW-0813">Transport</keyword>
<dbReference type="CDD" id="cd00086">
    <property type="entry name" value="homeodomain"/>
    <property type="match status" value="1"/>
</dbReference>
<evidence type="ECO:0000313" key="11">
    <source>
        <dbReference type="Proteomes" id="UP000605846"/>
    </source>
</evidence>
<keyword evidence="6 7" id="KW-0371">Homeobox</keyword>
<dbReference type="SUPFAM" id="SSF46689">
    <property type="entry name" value="Homeodomain-like"/>
    <property type="match status" value="1"/>
</dbReference>
<dbReference type="AlphaFoldDB" id="A0A8H7BH37"/>
<dbReference type="PROSITE" id="PS50071">
    <property type="entry name" value="HOMEOBOX_2"/>
    <property type="match status" value="1"/>
</dbReference>
<dbReference type="GO" id="GO:0012505">
    <property type="term" value="C:endomembrane system"/>
    <property type="evidence" value="ECO:0007669"/>
    <property type="project" value="UniProtKB-SubCell"/>
</dbReference>
<dbReference type="GO" id="GO:0006886">
    <property type="term" value="P:intracellular protein transport"/>
    <property type="evidence" value="ECO:0007669"/>
    <property type="project" value="InterPro"/>
</dbReference>
<gene>
    <name evidence="10" type="primary">APL2</name>
    <name evidence="10" type="ORF">EC973_003552</name>
</gene>
<name>A0A8H7BH37_9FUNG</name>
<dbReference type="SUPFAM" id="SSF48371">
    <property type="entry name" value="ARM repeat"/>
    <property type="match status" value="1"/>
</dbReference>
<dbReference type="GO" id="GO:0003677">
    <property type="term" value="F:DNA binding"/>
    <property type="evidence" value="ECO:0007669"/>
    <property type="project" value="UniProtKB-UniRule"/>
</dbReference>
<dbReference type="InterPro" id="IPR011989">
    <property type="entry name" value="ARM-like"/>
</dbReference>
<comment type="caution">
    <text evidence="10">The sequence shown here is derived from an EMBL/GenBank/DDBJ whole genome shotgun (WGS) entry which is preliminary data.</text>
</comment>
<feature type="region of interest" description="Disordered" evidence="8">
    <location>
        <begin position="828"/>
        <end position="851"/>
    </location>
</feature>
<dbReference type="GO" id="GO:0005634">
    <property type="term" value="C:nucleus"/>
    <property type="evidence" value="ECO:0007669"/>
    <property type="project" value="UniProtKB-SubCell"/>
</dbReference>